<proteinExistence type="inferred from homology"/>
<dbReference type="InterPro" id="IPR014724">
    <property type="entry name" value="RNA_pol_RPB2_OB-fold"/>
</dbReference>
<dbReference type="EC" id="2.7.7.6" evidence="2"/>
<evidence type="ECO:0000256" key="4">
    <source>
        <dbReference type="ARBA" id="ARBA00022679"/>
    </source>
</evidence>
<dbReference type="Pfam" id="PF00562">
    <property type="entry name" value="RNA_pol_Rpb2_6"/>
    <property type="match status" value="1"/>
</dbReference>
<dbReference type="InterPro" id="IPR015712">
    <property type="entry name" value="DNA-dir_RNA_pol_su2"/>
</dbReference>
<dbReference type="InterPro" id="IPR007120">
    <property type="entry name" value="DNA-dir_RNAP_su2_dom"/>
</dbReference>
<dbReference type="InterPro" id="IPR037033">
    <property type="entry name" value="DNA-dir_RNAP_su2_hyb_sf"/>
</dbReference>
<sequence>MSSNMQRQAVPLSWFENCIVGTGLERQVALDSGVLAIAEHEGKIIYTDIDKILLSNNGDTLSIPSVIYQRSNKNTCMHKRTQVARGYNSEDAVLINEHLVYEDIYTSFHIRKYEIQTHVTSHGLERITNEIPHLDKEGIVMLVLGGDG</sequence>
<evidence type="ECO:0000313" key="8">
    <source>
        <dbReference type="Proteomes" id="UP001652623"/>
    </source>
</evidence>
<dbReference type="RefSeq" id="XP_060669196.1">
    <property type="nucleotide sequence ID" value="XM_060813213.1"/>
</dbReference>
<dbReference type="GeneID" id="132800185"/>
<dbReference type="Gene3D" id="2.40.50.100">
    <property type="match status" value="1"/>
</dbReference>
<gene>
    <name evidence="9" type="primary">LOC132800185</name>
</gene>
<evidence type="ECO:0000259" key="7">
    <source>
        <dbReference type="Pfam" id="PF00562"/>
    </source>
</evidence>
<keyword evidence="4" id="KW-0808">Transferase</keyword>
<keyword evidence="5" id="KW-0548">Nucleotidyltransferase</keyword>
<keyword evidence="6" id="KW-0804">Transcription</keyword>
<evidence type="ECO:0000256" key="1">
    <source>
        <dbReference type="ARBA" id="ARBA00006835"/>
    </source>
</evidence>
<dbReference type="Gene3D" id="2.40.270.10">
    <property type="entry name" value="DNA-directed RNA polymerase, subunit 2, domain 6"/>
    <property type="match status" value="1"/>
</dbReference>
<protein>
    <recommendedName>
        <fullName evidence="2">DNA-directed RNA polymerase</fullName>
        <ecNumber evidence="2">2.7.7.6</ecNumber>
    </recommendedName>
</protein>
<keyword evidence="3" id="KW-0240">DNA-directed RNA polymerase</keyword>
<dbReference type="Gene3D" id="3.90.1100.10">
    <property type="match status" value="1"/>
</dbReference>
<comment type="similarity">
    <text evidence="1">Belongs to the RNA polymerase beta chain family.</text>
</comment>
<organism evidence="8 9">
    <name type="scientific">Ziziphus jujuba</name>
    <name type="common">Chinese jujube</name>
    <name type="synonym">Ziziphus sativa</name>
    <dbReference type="NCBI Taxonomy" id="326968"/>
    <lineage>
        <taxon>Eukaryota</taxon>
        <taxon>Viridiplantae</taxon>
        <taxon>Streptophyta</taxon>
        <taxon>Embryophyta</taxon>
        <taxon>Tracheophyta</taxon>
        <taxon>Spermatophyta</taxon>
        <taxon>Magnoliopsida</taxon>
        <taxon>eudicotyledons</taxon>
        <taxon>Gunneridae</taxon>
        <taxon>Pentapetalae</taxon>
        <taxon>rosids</taxon>
        <taxon>fabids</taxon>
        <taxon>Rosales</taxon>
        <taxon>Rhamnaceae</taxon>
        <taxon>Paliureae</taxon>
        <taxon>Ziziphus</taxon>
    </lineage>
</organism>
<evidence type="ECO:0000256" key="5">
    <source>
        <dbReference type="ARBA" id="ARBA00022695"/>
    </source>
</evidence>
<reference evidence="9" key="1">
    <citation type="submission" date="2025-08" db="UniProtKB">
        <authorList>
            <consortium name="RefSeq"/>
        </authorList>
    </citation>
    <scope>IDENTIFICATION</scope>
    <source>
        <tissue evidence="9">Seedling</tissue>
    </source>
</reference>
<dbReference type="Gene3D" id="2.40.50.150">
    <property type="match status" value="1"/>
</dbReference>
<evidence type="ECO:0000313" key="9">
    <source>
        <dbReference type="RefSeq" id="XP_060669196.1"/>
    </source>
</evidence>
<accession>A0ABM3ZXJ6</accession>
<feature type="domain" description="DNA-directed RNA polymerase subunit 2 hybrid-binding" evidence="7">
    <location>
        <begin position="85"/>
        <end position="139"/>
    </location>
</feature>
<keyword evidence="8" id="KW-1185">Reference proteome</keyword>
<dbReference type="PANTHER" id="PTHR20856">
    <property type="entry name" value="DNA-DIRECTED RNA POLYMERASE I SUBUNIT 2"/>
    <property type="match status" value="1"/>
</dbReference>
<dbReference type="SUPFAM" id="SSF64484">
    <property type="entry name" value="beta and beta-prime subunits of DNA dependent RNA-polymerase"/>
    <property type="match status" value="1"/>
</dbReference>
<name>A0ABM3ZXJ6_ZIZJJ</name>
<evidence type="ECO:0000256" key="2">
    <source>
        <dbReference type="ARBA" id="ARBA00012418"/>
    </source>
</evidence>
<evidence type="ECO:0000256" key="6">
    <source>
        <dbReference type="ARBA" id="ARBA00023163"/>
    </source>
</evidence>
<dbReference type="Proteomes" id="UP001652623">
    <property type="component" value="Chromosome 12"/>
</dbReference>
<evidence type="ECO:0000256" key="3">
    <source>
        <dbReference type="ARBA" id="ARBA00022478"/>
    </source>
</evidence>